<evidence type="ECO:0000313" key="2">
    <source>
        <dbReference type="Proteomes" id="UP000630952"/>
    </source>
</evidence>
<organism evidence="1 2">
    <name type="scientific">Gluconobacter cerevisiae</name>
    <dbReference type="NCBI Taxonomy" id="1379734"/>
    <lineage>
        <taxon>Bacteria</taxon>
        <taxon>Pseudomonadati</taxon>
        <taxon>Pseudomonadota</taxon>
        <taxon>Alphaproteobacteria</taxon>
        <taxon>Acetobacterales</taxon>
        <taxon>Acetobacteraceae</taxon>
        <taxon>Gluconobacter</taxon>
    </lineage>
</organism>
<keyword evidence="2" id="KW-1185">Reference proteome</keyword>
<dbReference type="SUPFAM" id="SSF47598">
    <property type="entry name" value="Ribbon-helix-helix"/>
    <property type="match status" value="1"/>
</dbReference>
<name>A0ABR9YEY9_9PROT</name>
<dbReference type="InterPro" id="IPR010985">
    <property type="entry name" value="Ribbon_hlx_hlx"/>
</dbReference>
<gene>
    <name evidence="1" type="ORF">HKD21_10325</name>
</gene>
<dbReference type="InterPro" id="IPR013321">
    <property type="entry name" value="Arc_rbn_hlx_hlx"/>
</dbReference>
<dbReference type="Proteomes" id="UP000630952">
    <property type="component" value="Unassembled WGS sequence"/>
</dbReference>
<dbReference type="RefSeq" id="WP_194255687.1">
    <property type="nucleotide sequence ID" value="NZ_JABCQO010000008.1"/>
</dbReference>
<dbReference type="EMBL" id="JABCQO010000008">
    <property type="protein sequence ID" value="MBF0877240.1"/>
    <property type="molecule type" value="Genomic_DNA"/>
</dbReference>
<reference evidence="1" key="2">
    <citation type="submission" date="2020-11" db="EMBL/GenBank/DDBJ databases">
        <title>Description of novel Gluconobacter species.</title>
        <authorList>
            <person name="Cleenwerck I."/>
            <person name="Cnockaert M."/>
            <person name="Borremans W."/>
            <person name="Wieme A.D."/>
            <person name="De Vuyst L."/>
            <person name="Vandamme P."/>
        </authorList>
    </citation>
    <scope>NUCLEOTIDE SEQUENCE</scope>
    <source>
        <strain evidence="1">LMG 27748</strain>
    </source>
</reference>
<sequence length="99" mass="11356">MDLRLVFCHFLTVYQFGIDGNDTKLVLVIYTKMVAGAMTIRDPQIHIRLEQSVKDFLQRRAKQQERTMGAHITFLLRQEMEKEKASDPAVGSKSDASNQ</sequence>
<comment type="caution">
    <text evidence="1">The sequence shown here is derived from an EMBL/GenBank/DDBJ whole genome shotgun (WGS) entry which is preliminary data.</text>
</comment>
<evidence type="ECO:0000313" key="1">
    <source>
        <dbReference type="EMBL" id="MBF0877240.1"/>
    </source>
</evidence>
<reference evidence="1" key="1">
    <citation type="submission" date="2020-04" db="EMBL/GenBank/DDBJ databases">
        <authorList>
            <person name="Sombolestani A."/>
        </authorList>
    </citation>
    <scope>NUCLEOTIDE SEQUENCE</scope>
    <source>
        <strain evidence="1">LMG 27748</strain>
    </source>
</reference>
<accession>A0ABR9YEY9</accession>
<protein>
    <submittedName>
        <fullName evidence="1">Uncharacterized protein</fullName>
    </submittedName>
</protein>
<proteinExistence type="predicted"/>
<dbReference type="Gene3D" id="1.10.1220.10">
    <property type="entry name" value="Met repressor-like"/>
    <property type="match status" value="1"/>
</dbReference>